<feature type="transmembrane region" description="Helical" evidence="1">
    <location>
        <begin position="167"/>
        <end position="187"/>
    </location>
</feature>
<gene>
    <name evidence="2" type="ORF">FHS44_004676</name>
</gene>
<keyword evidence="1" id="KW-1133">Transmembrane helix</keyword>
<dbReference type="InterPro" id="IPR021354">
    <property type="entry name" value="DUF2975"/>
</dbReference>
<reference evidence="2 3" key="1">
    <citation type="submission" date="2020-08" db="EMBL/GenBank/DDBJ databases">
        <title>Genomic Encyclopedia of Type Strains, Phase III (KMG-III): the genomes of soil and plant-associated and newly described type strains.</title>
        <authorList>
            <person name="Whitman W."/>
        </authorList>
    </citation>
    <scope>NUCLEOTIDE SEQUENCE [LARGE SCALE GENOMIC DNA]</scope>
    <source>
        <strain evidence="2 3">CECT 8840</strain>
    </source>
</reference>
<name>A0A7W7QQ13_9ACTN</name>
<proteinExistence type="predicted"/>
<evidence type="ECO:0000313" key="3">
    <source>
        <dbReference type="Proteomes" id="UP000552644"/>
    </source>
</evidence>
<feature type="transmembrane region" description="Helical" evidence="1">
    <location>
        <begin position="130"/>
        <end position="147"/>
    </location>
</feature>
<dbReference type="Proteomes" id="UP000552644">
    <property type="component" value="Unassembled WGS sequence"/>
</dbReference>
<sequence>MSERKLSLEPLAAGASGGLLSLVVLAVVGVVLVVSGSGSVFGLGGGTACAVDPGLAVGGVLAERAAPGVSTTATEVQFCTSDPNGAQMMWQALTALPGFVLAAGVLVLVWRLIRVAGSRGAYTPDVVRGLRALAWCLLAGAVLAPIVQDIANAQLLRTLSADYSYTFQLPDISLAAVLTGLGLIALTRVMRNAVRMREDLEGLV</sequence>
<evidence type="ECO:0008006" key="4">
    <source>
        <dbReference type="Google" id="ProtNLM"/>
    </source>
</evidence>
<comment type="caution">
    <text evidence="2">The sequence shown here is derived from an EMBL/GenBank/DDBJ whole genome shotgun (WGS) entry which is preliminary data.</text>
</comment>
<protein>
    <recommendedName>
        <fullName evidence="4">DUF2975 domain-containing protein</fullName>
    </recommendedName>
</protein>
<keyword evidence="1" id="KW-0472">Membrane</keyword>
<keyword evidence="3" id="KW-1185">Reference proteome</keyword>
<feature type="transmembrane region" description="Helical" evidence="1">
    <location>
        <begin position="88"/>
        <end position="110"/>
    </location>
</feature>
<keyword evidence="1" id="KW-0812">Transmembrane</keyword>
<evidence type="ECO:0000313" key="2">
    <source>
        <dbReference type="EMBL" id="MBB4917568.1"/>
    </source>
</evidence>
<dbReference type="Pfam" id="PF11188">
    <property type="entry name" value="DUF2975"/>
    <property type="match status" value="1"/>
</dbReference>
<dbReference type="AlphaFoldDB" id="A0A7W7QQ13"/>
<evidence type="ECO:0000256" key="1">
    <source>
        <dbReference type="SAM" id="Phobius"/>
    </source>
</evidence>
<organism evidence="2 3">
    <name type="scientific">Streptosporangium saharense</name>
    <dbReference type="NCBI Taxonomy" id="1706840"/>
    <lineage>
        <taxon>Bacteria</taxon>
        <taxon>Bacillati</taxon>
        <taxon>Actinomycetota</taxon>
        <taxon>Actinomycetes</taxon>
        <taxon>Streptosporangiales</taxon>
        <taxon>Streptosporangiaceae</taxon>
        <taxon>Streptosporangium</taxon>
    </lineage>
</organism>
<dbReference type="EMBL" id="JACHJP010000004">
    <property type="protein sequence ID" value="MBB4917568.1"/>
    <property type="molecule type" value="Genomic_DNA"/>
</dbReference>
<feature type="transmembrane region" description="Helical" evidence="1">
    <location>
        <begin position="12"/>
        <end position="34"/>
    </location>
</feature>
<dbReference type="RefSeq" id="WP_184717877.1">
    <property type="nucleotide sequence ID" value="NZ_JACHJP010000004.1"/>
</dbReference>
<accession>A0A7W7QQ13</accession>